<evidence type="ECO:0000313" key="2">
    <source>
        <dbReference type="EMBL" id="RBP36473.1"/>
    </source>
</evidence>
<protein>
    <submittedName>
        <fullName evidence="2">Glyoxalase/bleomycin resistance protein/dioxygenase superfamily protein</fullName>
    </submittedName>
</protein>
<keyword evidence="2" id="KW-0223">Dioxygenase</keyword>
<dbReference type="InterPro" id="IPR037523">
    <property type="entry name" value="VOC_core"/>
</dbReference>
<sequence length="201" mass="22529">MNAATEHNNAPNLKFSHMGLSVKELEPMEAFYTNVLGFTVTDRGTAGGMQLVFLSRDPLDHHQIVLASGRPPRLPPNTANPQFGPSINQISFKVGSLDDLRDILKRLNEAGGESIFPANHGVAWSIYAHDPEGNNLEFFVDTEWYITQPFLIPLDFSKSNQEIFELTKSMCESSEGYQPYEQWRGAIAPKMTPYVERTSSH</sequence>
<proteinExistence type="predicted"/>
<gene>
    <name evidence="2" type="ORF">DFR37_11252</name>
</gene>
<dbReference type="OrthoDB" id="9795618at2"/>
<name>A0A366H3C7_9BURK</name>
<feature type="domain" description="VOC" evidence="1">
    <location>
        <begin position="14"/>
        <end position="141"/>
    </location>
</feature>
<dbReference type="Proteomes" id="UP000253628">
    <property type="component" value="Unassembled WGS sequence"/>
</dbReference>
<reference evidence="2 3" key="1">
    <citation type="submission" date="2018-06" db="EMBL/GenBank/DDBJ databases">
        <title>Genomic Encyclopedia of Type Strains, Phase IV (KMG-IV): sequencing the most valuable type-strain genomes for metagenomic binning, comparative biology and taxonomic classification.</title>
        <authorList>
            <person name="Goeker M."/>
        </authorList>
    </citation>
    <scope>NUCLEOTIDE SEQUENCE [LARGE SCALE GENOMIC DNA]</scope>
    <source>
        <strain evidence="2 3">DSM 25520</strain>
    </source>
</reference>
<comment type="caution">
    <text evidence="2">The sequence shown here is derived from an EMBL/GenBank/DDBJ whole genome shotgun (WGS) entry which is preliminary data.</text>
</comment>
<dbReference type="EMBL" id="QNRQ01000012">
    <property type="protein sequence ID" value="RBP36473.1"/>
    <property type="molecule type" value="Genomic_DNA"/>
</dbReference>
<dbReference type="SUPFAM" id="SSF54593">
    <property type="entry name" value="Glyoxalase/Bleomycin resistance protein/Dihydroxybiphenyl dioxygenase"/>
    <property type="match status" value="1"/>
</dbReference>
<keyword evidence="3" id="KW-1185">Reference proteome</keyword>
<dbReference type="InterPro" id="IPR004360">
    <property type="entry name" value="Glyas_Fos-R_dOase_dom"/>
</dbReference>
<dbReference type="AlphaFoldDB" id="A0A366H3C7"/>
<keyword evidence="2" id="KW-0560">Oxidoreductase</keyword>
<evidence type="ECO:0000259" key="1">
    <source>
        <dbReference type="PROSITE" id="PS51819"/>
    </source>
</evidence>
<dbReference type="RefSeq" id="WP_113934545.1">
    <property type="nucleotide sequence ID" value="NZ_JACCEU010000006.1"/>
</dbReference>
<dbReference type="GO" id="GO:0051213">
    <property type="term" value="F:dioxygenase activity"/>
    <property type="evidence" value="ECO:0007669"/>
    <property type="project" value="UniProtKB-KW"/>
</dbReference>
<dbReference type="Pfam" id="PF00903">
    <property type="entry name" value="Glyoxalase"/>
    <property type="match status" value="1"/>
</dbReference>
<dbReference type="InterPro" id="IPR029068">
    <property type="entry name" value="Glyas_Bleomycin-R_OHBP_Dase"/>
</dbReference>
<dbReference type="Gene3D" id="3.10.180.10">
    <property type="entry name" value="2,3-Dihydroxybiphenyl 1,2-Dioxygenase, domain 1"/>
    <property type="match status" value="1"/>
</dbReference>
<dbReference type="PROSITE" id="PS51819">
    <property type="entry name" value="VOC"/>
    <property type="match status" value="1"/>
</dbReference>
<organism evidence="2 3">
    <name type="scientific">Eoetvoesiella caeni</name>
    <dbReference type="NCBI Taxonomy" id="645616"/>
    <lineage>
        <taxon>Bacteria</taxon>
        <taxon>Pseudomonadati</taxon>
        <taxon>Pseudomonadota</taxon>
        <taxon>Betaproteobacteria</taxon>
        <taxon>Burkholderiales</taxon>
        <taxon>Alcaligenaceae</taxon>
        <taxon>Eoetvoesiella</taxon>
    </lineage>
</organism>
<evidence type="ECO:0000313" key="3">
    <source>
        <dbReference type="Proteomes" id="UP000253628"/>
    </source>
</evidence>
<accession>A0A366H3C7</accession>